<name>A0A7S1KRJ0_9EUKA</name>
<protein>
    <recommendedName>
        <fullName evidence="5">EF-hand domain-containing protein</fullName>
    </recommendedName>
</protein>
<dbReference type="InterPro" id="IPR036322">
    <property type="entry name" value="WD40_repeat_dom_sf"/>
</dbReference>
<evidence type="ECO:0000259" key="5">
    <source>
        <dbReference type="PROSITE" id="PS50222"/>
    </source>
</evidence>
<feature type="region of interest" description="Disordered" evidence="4">
    <location>
        <begin position="1"/>
        <end position="46"/>
    </location>
</feature>
<dbReference type="InterPro" id="IPR019775">
    <property type="entry name" value="WD40_repeat_CS"/>
</dbReference>
<evidence type="ECO:0000256" key="2">
    <source>
        <dbReference type="ARBA" id="ARBA00022737"/>
    </source>
</evidence>
<feature type="domain" description="EF-hand" evidence="5">
    <location>
        <begin position="342"/>
        <end position="377"/>
    </location>
</feature>
<evidence type="ECO:0000313" key="6">
    <source>
        <dbReference type="EMBL" id="CAD9082196.1"/>
    </source>
</evidence>
<dbReference type="CDD" id="cd00200">
    <property type="entry name" value="WD40"/>
    <property type="match status" value="1"/>
</dbReference>
<proteinExistence type="predicted"/>
<dbReference type="GO" id="GO:0005509">
    <property type="term" value="F:calcium ion binding"/>
    <property type="evidence" value="ECO:0007669"/>
    <property type="project" value="InterPro"/>
</dbReference>
<dbReference type="PROSITE" id="PS00678">
    <property type="entry name" value="WD_REPEATS_1"/>
    <property type="match status" value="1"/>
</dbReference>
<keyword evidence="2" id="KW-0677">Repeat</keyword>
<evidence type="ECO:0000256" key="1">
    <source>
        <dbReference type="ARBA" id="ARBA00022574"/>
    </source>
</evidence>
<evidence type="ECO:0000256" key="4">
    <source>
        <dbReference type="SAM" id="MobiDB-lite"/>
    </source>
</evidence>
<dbReference type="PROSITE" id="PS50222">
    <property type="entry name" value="EF_HAND_2"/>
    <property type="match status" value="1"/>
</dbReference>
<dbReference type="EMBL" id="HBGD01006553">
    <property type="protein sequence ID" value="CAD9082196.1"/>
    <property type="molecule type" value="Transcribed_RNA"/>
</dbReference>
<feature type="repeat" description="WD" evidence="3">
    <location>
        <begin position="746"/>
        <end position="788"/>
    </location>
</feature>
<gene>
    <name evidence="6" type="ORF">PCOS0759_LOCUS5436</name>
</gene>
<dbReference type="SUPFAM" id="SSF50978">
    <property type="entry name" value="WD40 repeat-like"/>
    <property type="match status" value="2"/>
</dbReference>
<sequence>MTHHHPHTMSSSSPDASSNSPYPPPSHHSIRAAVTLPPTPPTPQTYNKLLNTIRVRKASNEEEFDQNGENNGERNEEAFHLDGENDAVGCGKISADSNAKQHQKHCQSTSFLLHTRPSSRQQQSIYQPLHQNTKQKKPATADSATMRKRPPFASAAKISNTGAAPMNRITSTISLASGAFQTLERSQIPIIESRPQSLDALIQLISAVGLKPFKKLWDEEDELELDEFVEEAMGVLLEFVRDSEELVVREKHGEFYWMRQGDGRHLDVDDSSSDCQGSDALSAHSVHISDHDEETDENTSGIVYGADESLLLQNDTIPLSGSIASDLYEHDLRLPPPIPPKVLRSQLESLFKRIDANSNGGLDFGEFSEFFVNALEGERKMKLLQLDDQCYILGETKRTTEQDRKNCHKDKILKLCIDEDNSTYYSLSEHGQVKRWLYVKSTASFVFLSNMSSVTNRVLDIQLYRKWIVFSDIARRFLFFDRVSGELTYTLVGRNGNKFKVRNGFENQNFVSNVRRQLAVQTSKTKDVSATLERMKSLSQRDKSTDLIEFKKNMQRKSYLKSYKRKLFGKKSTSMGAQHEKKHRVYILESLGQNGGIPMSFKITKFKENEFDHHIPAQDVLVIGTDAGTLKSYDISKIFQDDESIITKHKSDCMLYPLKQTDKEHEGWISCLEVDPKEKVVISGSWDCTLKIFSLQYLSHLRTLVGHKKPIYRLQYDPKTQLIASVGREREIFLWKPHSPSAIDIFIGHESPVVDVAFNSKEGQLVSLSEADQVIKVWDLMMYKCIQTIPVQLEYGFLQGDLSCISVDETKNILATGNFVHGYSKIITWEMKKNMNEVSQEYFGHKTSVVKLLWNARDKELVSCDQHSIAVWNCFTGKQIFKFHVDEQIVDMCFDHLMRRIVVSFAESKFVRIYNFYNGQCLKTLMNETSEKEVTYLRFVNLVAQREKVILGGTEEGLVLKWNDSEDVNEDILMRYERSRFAVTCFELCPPDNLIVGYEDGSVWLISFVHGKTRIKKPYQPGRMPVPLLRNDSLRANIQQAGKSVISKISEESMRARKDSLMEQNQKENAQVEAFAFLPKKKPILVCAQGNGLITFFSALDLKHLYAFRATEDAKDGVCCLSVSQDNNIMITGDSQGYICVYDISRIVDPQKRRKQKPEVNPGDVQFKLKFRAFNTNGVTSVVFADALNCILAGGGEKYSCMYTLQGRIIGVYGQTMLWNVESPNSWGVEMMDGVNDKFGFGSADTNTNADDYQVDSSEDGMSVTNSQRRMPLPPRSRSVSPLAARKDLYQVSSSPLLQLLPTRDSSSPPTADMTEGDIISLNDLPTGVHSPIQKRSCSQASQLTPRAQSPVVSSSLMGHVAKALSPIQRSLSRERSDPSMNSGDARPDSWSRLRQSAPAAPGSATMSDFDNLETFIQQQIRFKNRLLEKETVQLPTLAKKTQKSELQNLAVHHHRARSQAAFEHQFRKGRGYEKRLFSYLEVEKTFVNSSMFGNWKNGDGSWMR</sequence>
<feature type="region of interest" description="Disordered" evidence="4">
    <location>
        <begin position="115"/>
        <end position="156"/>
    </location>
</feature>
<feature type="compositionally biased region" description="Polar residues" evidence="4">
    <location>
        <begin position="1334"/>
        <end position="1352"/>
    </location>
</feature>
<organism evidence="6">
    <name type="scientific">Percolomonas cosmopolitus</name>
    <dbReference type="NCBI Taxonomy" id="63605"/>
    <lineage>
        <taxon>Eukaryota</taxon>
        <taxon>Discoba</taxon>
        <taxon>Heterolobosea</taxon>
        <taxon>Tetramitia</taxon>
        <taxon>Eutetramitia</taxon>
        <taxon>Percolomonadidae</taxon>
        <taxon>Percolomonas</taxon>
    </lineage>
</organism>
<dbReference type="PANTHER" id="PTHR44324:SF4">
    <property type="entry name" value="WD40 REPEAT DOMAIN 95"/>
    <property type="match status" value="1"/>
</dbReference>
<dbReference type="Gene3D" id="2.130.10.10">
    <property type="entry name" value="YVTN repeat-like/Quinoprotein amine dehydrogenase"/>
    <property type="match status" value="3"/>
</dbReference>
<feature type="compositionally biased region" description="Low complexity" evidence="4">
    <location>
        <begin position="1267"/>
        <end position="1282"/>
    </location>
</feature>
<feature type="region of interest" description="Disordered" evidence="4">
    <location>
        <begin position="1247"/>
        <end position="1285"/>
    </location>
</feature>
<feature type="region of interest" description="Disordered" evidence="4">
    <location>
        <begin position="1367"/>
        <end position="1407"/>
    </location>
</feature>
<keyword evidence="1 3" id="KW-0853">WD repeat</keyword>
<accession>A0A7S1KRJ0</accession>
<reference evidence="6" key="1">
    <citation type="submission" date="2021-01" db="EMBL/GenBank/DDBJ databases">
        <authorList>
            <person name="Corre E."/>
            <person name="Pelletier E."/>
            <person name="Niang G."/>
            <person name="Scheremetjew M."/>
            <person name="Finn R."/>
            <person name="Kale V."/>
            <person name="Holt S."/>
            <person name="Cochrane G."/>
            <person name="Meng A."/>
            <person name="Brown T."/>
            <person name="Cohen L."/>
        </authorList>
    </citation>
    <scope>NUCLEOTIDE SEQUENCE</scope>
    <source>
        <strain evidence="6">WS</strain>
    </source>
</reference>
<dbReference type="InterPro" id="IPR051242">
    <property type="entry name" value="WD-EF-hand_domain"/>
</dbReference>
<feature type="compositionally biased region" description="Polar residues" evidence="4">
    <location>
        <begin position="115"/>
        <end position="132"/>
    </location>
</feature>
<feature type="compositionally biased region" description="Low complexity" evidence="4">
    <location>
        <begin position="8"/>
        <end position="20"/>
    </location>
</feature>
<dbReference type="PROSITE" id="PS50294">
    <property type="entry name" value="WD_REPEATS_REGION"/>
    <property type="match status" value="2"/>
</dbReference>
<evidence type="ECO:0000256" key="3">
    <source>
        <dbReference type="PROSITE-ProRule" id="PRU00221"/>
    </source>
</evidence>
<dbReference type="InterPro" id="IPR015943">
    <property type="entry name" value="WD40/YVTN_repeat-like_dom_sf"/>
</dbReference>
<dbReference type="SMART" id="SM00320">
    <property type="entry name" value="WD40"/>
    <property type="match status" value="9"/>
</dbReference>
<feature type="repeat" description="WD" evidence="3">
    <location>
        <begin position="662"/>
        <end position="703"/>
    </location>
</feature>
<feature type="repeat" description="WD" evidence="3">
    <location>
        <begin position="704"/>
        <end position="745"/>
    </location>
</feature>
<dbReference type="InterPro" id="IPR001680">
    <property type="entry name" value="WD40_rpt"/>
</dbReference>
<dbReference type="PROSITE" id="PS50082">
    <property type="entry name" value="WD_REPEATS_2"/>
    <property type="match status" value="3"/>
</dbReference>
<dbReference type="InterPro" id="IPR002048">
    <property type="entry name" value="EF_hand_dom"/>
</dbReference>
<dbReference type="PANTHER" id="PTHR44324">
    <property type="entry name" value="WD40 REPEAT DOMAIN 95"/>
    <property type="match status" value="1"/>
</dbReference>
<feature type="region of interest" description="Disordered" evidence="4">
    <location>
        <begin position="1300"/>
        <end position="1352"/>
    </location>
</feature>
<dbReference type="Pfam" id="PF00400">
    <property type="entry name" value="WD40"/>
    <property type="match status" value="4"/>
</dbReference>